<evidence type="ECO:0000313" key="3">
    <source>
        <dbReference type="Proteomes" id="UP000321332"/>
    </source>
</evidence>
<accession>A0AAE6M405</accession>
<dbReference type="Proteomes" id="UP000321332">
    <property type="component" value="Chromosome"/>
</dbReference>
<feature type="transmembrane region" description="Helical" evidence="1">
    <location>
        <begin position="94"/>
        <end position="117"/>
    </location>
</feature>
<dbReference type="RefSeq" id="WP_014974394.1">
    <property type="nucleotide sequence ID" value="NZ_CP042374.1"/>
</dbReference>
<keyword evidence="1" id="KW-0472">Membrane</keyword>
<dbReference type="GeneID" id="61186212"/>
<proteinExistence type="predicted"/>
<evidence type="ECO:0000256" key="1">
    <source>
        <dbReference type="SAM" id="Phobius"/>
    </source>
</evidence>
<dbReference type="InterPro" id="IPR009898">
    <property type="entry name" value="DUF1440"/>
</dbReference>
<dbReference type="EMBL" id="CP042374">
    <property type="protein sequence ID" value="QEA32736.1"/>
    <property type="molecule type" value="Genomic_DNA"/>
</dbReference>
<feature type="transmembrane region" description="Helical" evidence="1">
    <location>
        <begin position="66"/>
        <end position="87"/>
    </location>
</feature>
<organism evidence="2 3">
    <name type="scientific">Leuconostoc carnosum</name>
    <dbReference type="NCBI Taxonomy" id="1252"/>
    <lineage>
        <taxon>Bacteria</taxon>
        <taxon>Bacillati</taxon>
        <taxon>Bacillota</taxon>
        <taxon>Bacilli</taxon>
        <taxon>Lactobacillales</taxon>
        <taxon>Lactobacillaceae</taxon>
        <taxon>Leuconostoc</taxon>
    </lineage>
</organism>
<gene>
    <name evidence="2" type="ORF">FGL89_00565</name>
</gene>
<keyword evidence="1" id="KW-1133">Transmembrane helix</keyword>
<dbReference type="AlphaFoldDB" id="A0AAE6M405"/>
<sequence>MFINSIVVGIMAGLISGMVKIGWETILPPRSQARDETNPPQQLLQQLGVPRRVTHAYVYYSKDQKIYYTALIMHFGFSVTFAVLLALTYKILPIIALWEGSLYGIVIWFAFHIVILPLLKTVPSPVKQPFAEHFSEFFGHIVWSWSIYFVIIALLGK</sequence>
<name>A0AAE6M405_LEUCA</name>
<reference evidence="2 3" key="1">
    <citation type="submission" date="2019-06" db="EMBL/GenBank/DDBJ databases">
        <title>Genome analyses of bacteria isolated from kimchi.</title>
        <authorList>
            <person name="Lee S."/>
            <person name="Ahn S."/>
            <person name="Roh S."/>
        </authorList>
    </citation>
    <scope>NUCLEOTIDE SEQUENCE [LARGE SCALE GENOMIC DNA]</scope>
    <source>
        <strain evidence="2 3">CBA3620</strain>
    </source>
</reference>
<dbReference type="OMA" id="WIAFHLV"/>
<evidence type="ECO:0000313" key="2">
    <source>
        <dbReference type="EMBL" id="QEA32736.1"/>
    </source>
</evidence>
<dbReference type="Pfam" id="PF07274">
    <property type="entry name" value="DUF1440"/>
    <property type="match status" value="1"/>
</dbReference>
<keyword evidence="1" id="KW-0812">Transmembrane</keyword>
<feature type="transmembrane region" description="Helical" evidence="1">
    <location>
        <begin position="137"/>
        <end position="156"/>
    </location>
</feature>
<protein>
    <submittedName>
        <fullName evidence="2">DUF1440 domain-containing protein</fullName>
    </submittedName>
</protein>